<dbReference type="Pfam" id="PF00622">
    <property type="entry name" value="SPRY"/>
    <property type="match status" value="3"/>
</dbReference>
<feature type="domain" description="B30.2/SPRY" evidence="8">
    <location>
        <begin position="1456"/>
        <end position="1677"/>
    </location>
</feature>
<dbReference type="FunFam" id="1.10.490.160:FF:000003">
    <property type="entry name" value="Ryanodine receptor, isoform E"/>
    <property type="match status" value="1"/>
</dbReference>
<dbReference type="GeneID" id="115619985"/>
<dbReference type="PANTHER" id="PTHR46399">
    <property type="entry name" value="B30.2/SPRY DOMAIN-CONTAINING PROTEIN"/>
    <property type="match status" value="1"/>
</dbReference>
<dbReference type="PROSITE" id="PS50188">
    <property type="entry name" value="B302_SPRY"/>
    <property type="match status" value="3"/>
</dbReference>
<dbReference type="CDD" id="cd12877">
    <property type="entry name" value="SPRY1_RyR"/>
    <property type="match status" value="1"/>
</dbReference>
<evidence type="ECO:0000256" key="4">
    <source>
        <dbReference type="ARBA" id="ARBA00022737"/>
    </source>
</evidence>
<keyword evidence="5" id="KW-0106">Calcium</keyword>
<dbReference type="InterPro" id="IPR043136">
    <property type="entry name" value="B30.2/SPRY_sf"/>
</dbReference>
<dbReference type="FunFam" id="2.60.120.920:FF:000002">
    <property type="entry name" value="ryanodine receptor isoform X2"/>
    <property type="match status" value="1"/>
</dbReference>
<dbReference type="InterPro" id="IPR013320">
    <property type="entry name" value="ConA-like_dom_sf"/>
</dbReference>
<feature type="domain" description="B30.2/SPRY" evidence="8">
    <location>
        <begin position="581"/>
        <end position="807"/>
    </location>
</feature>
<evidence type="ECO:0000256" key="5">
    <source>
        <dbReference type="ARBA" id="ARBA00022837"/>
    </source>
</evidence>
<feature type="region of interest" description="Disordered" evidence="7">
    <location>
        <begin position="1419"/>
        <end position="1458"/>
    </location>
</feature>
<dbReference type="SUPFAM" id="SSF100909">
    <property type="entry name" value="IP3 receptor type 1 binding core, domain 2"/>
    <property type="match status" value="1"/>
</dbReference>
<dbReference type="GO" id="GO:0033017">
    <property type="term" value="C:sarcoplasmic reticulum membrane"/>
    <property type="evidence" value="ECO:0007669"/>
    <property type="project" value="UniProtKB-SubCell"/>
</dbReference>
<keyword evidence="2" id="KW-0406">Ion transport</keyword>
<evidence type="ECO:0000256" key="3">
    <source>
        <dbReference type="ARBA" id="ARBA00022673"/>
    </source>
</evidence>
<dbReference type="InterPro" id="IPR016093">
    <property type="entry name" value="MIR_motif"/>
</dbReference>
<keyword evidence="3" id="KW-0407">Ion channel</keyword>
<dbReference type="Gene3D" id="6.20.350.10">
    <property type="match status" value="1"/>
</dbReference>
<protein>
    <submittedName>
        <fullName evidence="11">Ryanodine receptor isoform X16</fullName>
    </submittedName>
</protein>
<dbReference type="SUPFAM" id="SSF82109">
    <property type="entry name" value="MIR domain"/>
    <property type="match status" value="2"/>
</dbReference>
<comment type="subcellular location">
    <subcellularLocation>
        <location evidence="1">Sarcoplasmic reticulum membrane</location>
        <topology evidence="1">Multi-pass membrane protein</topology>
    </subcellularLocation>
</comment>
<gene>
    <name evidence="11" type="primary">LOC115619985</name>
</gene>
<dbReference type="InterPro" id="IPR035761">
    <property type="entry name" value="SPRY1_RyR"/>
</dbReference>
<feature type="compositionally biased region" description="Polar residues" evidence="7">
    <location>
        <begin position="1500"/>
        <end position="1513"/>
    </location>
</feature>
<dbReference type="PANTHER" id="PTHR46399:SF8">
    <property type="entry name" value="B30.2_SPRY DOMAIN-CONTAINING PROTEIN"/>
    <property type="match status" value="1"/>
</dbReference>
<dbReference type="CDD" id="cd23278">
    <property type="entry name" value="beta-trefoil_MIR_RyR"/>
    <property type="match status" value="1"/>
</dbReference>
<dbReference type="PROSITE" id="PS50919">
    <property type="entry name" value="MIR"/>
    <property type="match status" value="1"/>
</dbReference>
<name>A0A6J2T1W7_DROLE</name>
<dbReference type="GO" id="GO:0030018">
    <property type="term" value="C:Z disc"/>
    <property type="evidence" value="ECO:0007669"/>
    <property type="project" value="TreeGrafter"/>
</dbReference>
<dbReference type="GO" id="GO:0014808">
    <property type="term" value="P:release of sequestered calcium ion into cytosol by sarcoplasmic reticulum"/>
    <property type="evidence" value="ECO:0007669"/>
    <property type="project" value="TreeGrafter"/>
</dbReference>
<evidence type="ECO:0000259" key="8">
    <source>
        <dbReference type="PROSITE" id="PS50188"/>
    </source>
</evidence>
<evidence type="ECO:0000259" key="9">
    <source>
        <dbReference type="PROSITE" id="PS50919"/>
    </source>
</evidence>
<dbReference type="Pfam" id="PF21119">
    <property type="entry name" value="RYDR_Jsol"/>
    <property type="match status" value="1"/>
</dbReference>
<dbReference type="InterPro" id="IPR013333">
    <property type="entry name" value="Ryan_recept"/>
</dbReference>
<dbReference type="InterPro" id="IPR014821">
    <property type="entry name" value="Ins145_P3_rcpt"/>
</dbReference>
<evidence type="ECO:0000313" key="10">
    <source>
        <dbReference type="Proteomes" id="UP000504634"/>
    </source>
</evidence>
<dbReference type="CDD" id="cd12878">
    <property type="entry name" value="SPRY2_RyR"/>
    <property type="match status" value="1"/>
</dbReference>
<dbReference type="Gene3D" id="2.60.120.920">
    <property type="match status" value="3"/>
</dbReference>
<evidence type="ECO:0000256" key="6">
    <source>
        <dbReference type="ARBA" id="ARBA00022951"/>
    </source>
</evidence>
<organism evidence="10 11">
    <name type="scientific">Drosophila lebanonensis</name>
    <name type="common">Fruit fly</name>
    <name type="synonym">Scaptodrosophila lebanonensis</name>
    <dbReference type="NCBI Taxonomy" id="7225"/>
    <lineage>
        <taxon>Eukaryota</taxon>
        <taxon>Metazoa</taxon>
        <taxon>Ecdysozoa</taxon>
        <taxon>Arthropoda</taxon>
        <taxon>Hexapoda</taxon>
        <taxon>Insecta</taxon>
        <taxon>Pterygota</taxon>
        <taxon>Neoptera</taxon>
        <taxon>Endopterygota</taxon>
        <taxon>Diptera</taxon>
        <taxon>Brachycera</taxon>
        <taxon>Muscomorpha</taxon>
        <taxon>Ephydroidea</taxon>
        <taxon>Drosophilidae</taxon>
        <taxon>Scaptodrosophila</taxon>
    </lineage>
</organism>
<dbReference type="InterPro" id="IPR003032">
    <property type="entry name" value="Ryanodine_rcpt"/>
</dbReference>
<dbReference type="FunFam" id="2.60.120.920:FF:000003">
    <property type="entry name" value="ryanodine receptor isoform X2"/>
    <property type="match status" value="1"/>
</dbReference>
<dbReference type="SUPFAM" id="SSF49899">
    <property type="entry name" value="Concanavalin A-like lectins/glucanases"/>
    <property type="match status" value="2"/>
</dbReference>
<dbReference type="CDD" id="cd12879">
    <property type="entry name" value="SPRY3_RyR"/>
    <property type="match status" value="1"/>
</dbReference>
<dbReference type="InterPro" id="IPR000699">
    <property type="entry name" value="RIH_dom"/>
</dbReference>
<dbReference type="InterPro" id="IPR003877">
    <property type="entry name" value="SPRY_dom"/>
</dbReference>
<dbReference type="GO" id="GO:0042383">
    <property type="term" value="C:sarcolemma"/>
    <property type="evidence" value="ECO:0007669"/>
    <property type="project" value="TreeGrafter"/>
</dbReference>
<dbReference type="CTD" id="49090"/>
<feature type="region of interest" description="Disordered" evidence="7">
    <location>
        <begin position="1376"/>
        <end position="1400"/>
    </location>
</feature>
<dbReference type="Pfam" id="PF02815">
    <property type="entry name" value="MIR"/>
    <property type="match status" value="1"/>
</dbReference>
<dbReference type="Gene3D" id="1.25.10.30">
    <property type="entry name" value="IP3 receptor type 1 binding core, RIH domain"/>
    <property type="match status" value="1"/>
</dbReference>
<dbReference type="Pfam" id="PF01365">
    <property type="entry name" value="RYDR_ITPR"/>
    <property type="match status" value="2"/>
</dbReference>
<dbReference type="InterPro" id="IPR035764">
    <property type="entry name" value="SPRY2_RyR"/>
</dbReference>
<feature type="domain" description="B30.2/SPRY" evidence="8">
    <location>
        <begin position="1036"/>
        <end position="1221"/>
    </location>
</feature>
<dbReference type="InterPro" id="IPR048581">
    <property type="entry name" value="RYDR_Jsol"/>
</dbReference>
<dbReference type="Gene3D" id="1.10.490.160">
    <property type="match status" value="2"/>
</dbReference>
<keyword evidence="2" id="KW-0813">Transport</keyword>
<keyword evidence="3" id="KW-0107">Calcium channel</keyword>
<dbReference type="Pfam" id="PF02026">
    <property type="entry name" value="RyR"/>
    <property type="match status" value="3"/>
</dbReference>
<dbReference type="InterPro" id="IPR035762">
    <property type="entry name" value="SPRY3_RyR"/>
</dbReference>
<dbReference type="FunFam" id="2.80.10.50:FF:000022">
    <property type="entry name" value="Ryanodine receptor, isoform E"/>
    <property type="match status" value="1"/>
</dbReference>
<evidence type="ECO:0000256" key="2">
    <source>
        <dbReference type="ARBA" id="ARBA00022568"/>
    </source>
</evidence>
<dbReference type="SMART" id="SM00472">
    <property type="entry name" value="MIR"/>
    <property type="match status" value="4"/>
</dbReference>
<feature type="compositionally biased region" description="Polar residues" evidence="7">
    <location>
        <begin position="2291"/>
        <end position="2301"/>
    </location>
</feature>
<dbReference type="InterPro" id="IPR001870">
    <property type="entry name" value="B30.2/SPRY"/>
</dbReference>
<sequence length="2903" mass="328360">MAEAEGGSEQDDVSFLRTEDMVTLSCTATGERVCLAAEGFGNRHCFLENIADKNVPPDLAQCVFVIEQALSVRALQELVTAAGSETDSQVGKGTGSGHRTLLYGNAILLRHHNSDMYLACLSTSSSNDKLSFDVGLQEHSQGEACWWTVHPASKQRSEGEKVRVGDDLILVSVATERYLHTTKENEQSIVNASFHVTHWSVQPYGTGISRMKYVGYVFGGDVLRFFHGGDECLTIPSTWGREAGQNIVVYEGGVVMAQARSLWRLELARTKWTGGFINWYHPMRIRHITTGRYLGVNDNNELILVKKEEASIATTTFCLRQEKDDEKKVLEDKDLEVIGSPIIKYGDTTVIVQHCESSLWLSYKSYETKKKGVGKVEEKQAILHEEGKMDDCLDFSRSQEEESKTARVIRKCSSLFTQFITALETLQSNRRHSIFFQKVNLNEMVMCLEDLINYFSQPEDDMEHEEKQNRFRALRNRQDLFQEEGVLNLILEAIDKINIITSQGFLASFLAGDETGQSWDLISTYLYQLLAAIIKGNHTNCAQFANSNRLNWLFSRLGSQASSEGSGMLDVLHCVLIDSPEALNMMRDEHIKVIISLLEKHGRDPKVLDVLCSLCVGNGVAVRSSQNNICDFLLPGKNLLLQTLLVDHVASIRPNIFVGRVEGSSMYQKWYFEVTMDHIEQTTHMMPHLRIGWANTSGYVPYPGGGKKWGGNGVGDDLYSFGFDGAYLWTGGRKTLVANSLPEEPFIRKGDVVGVAIDLSVPVITFTFNGGRVRGCFRDFNLDGMFFPVMSCSSKLSCRFLFGGDHGRLKFSPPMGFSPLVQCLMPHQILSLDPCFYFGNLNKNVLAGPWLIEDDTAFVPNPVDTTGVTLPSSVDQIKEKLAENIHEMWALNKIEAGWAWGEHRDDYQRIHPCLTHFEKLPAAEKRYDNQLAVQTLKTIISLGYYITMDKPPARIRPVRLPNEIFMQGNGYKPAPLDLSAVTLTPKLEELVDQLAENTHNLWARERIQQGWTYGLNEDSENHRSPHLVPYSKVDEAIKKANRDTASETVRTLLVYGYILDPPTGEGTEALLAEAQRLKFAAFRTYRVERNYAVTSGKWYFEFEVLTSGPMRVGWARADCYPGAMLGSEDTSWAFDGHNEEKVYGGNSESFGKQCGPGDIVGVFLDLADHTISFSLNGELLMDALGGETTFADVTAEGVGFVPACTLGVGQKARLIYGQDVDSLKFFTSCGLQEGYEPFCVNMRRPVTHWYTKDQPIFENTEEMPDCRIDVTRIPGGADTPPHLKISHNTFETMEKANWEFLRLSLPVTCMSEFISEQEKARRWEDVKIRQYRLMREAQEAAAQQQAQTAAHMDHMLKSGFNMNDIKGLTRTYDDHADPEAEHTLRGPSRPPRKGSLTRNITFETDMTAALDEMQRSSSVLDMNGLGEEIDDKKKRGRSPFKFFSKKSRDQSREKMSTRTMDVPLERRNTVAHGRNVVNQQMTTRTPTLRLNNAEIPPSPVQQGPKQLSAQNLGQPPVESSGDEMFDAECLKLINEYFYGVRIFPGQDPTHVYVGWVTTQYHLHSHEFNKNKVRRGSVYIEDEYEVPIERIDRQSCYVVRADELFNEVTQDASGKGASQGMFVGCFVDTATGIIRFTCEGKDTSHRWMMEPDSKLFPAIFVEATSKEILQIELGRTPTTLPLSAAVLPTSDKHINPQSPPRLKVQCLRPHQWARVPNTSLQVHALKLSDIRGWSMLCEDPVSMLALHIPEEDRCIDILELIEMDKLLSFHAHTLTLYAALCYQSNYRAAHALCQHVDQKQLLYAIRSEYMSGPLRQGFYDLLIALHLESHATTMEVCKNEYITPLGTELKELYAEEEMRHSLRSLVTESVRPQLRMTEITPPVIATSSMPSVSSEPIPDIDQLYSPKFPLEVVREFVMEALKDAVEINQVHNRDPIGWTNENLFLPLIKLTDRLLLVGVLTDEDVQKLLVMVDPETWDTTFERDGKDEHRKGLLTMKMAEGAKLQMCYLLHHLYDTQLRHRVESIIAFSHDFVGDLQTDQLRRYIEIKQSDLPSAVAAKKTKEFRCPPREQMNQILCFKNLEADDQDNCTCGLELRSRLGDFHDSLMQKVSLNALQEPDGVESTAVEEVKTGPITKIYNFINTVKELEEGPKEVEEPEKKTPEEVFRKVLIKTIVSWAEETQIENPKLVREMFSLLVRQYDTVGELARALEKTYVINNRARDDVAEMWVGLSQIRALLPVQMSQEEEELMRKRLWKLVNNATFFQHPDLIRILRIHENVMAVMMNTLGRRAQAQSDAPTQTEGAEGIPSKEKDTSHEMVVACCRFLCYFCRTGRQNQKAMFDHFDFLLDNANILLARPSLRGSTPLDVAYSSLMENTELALALREHYLEKIAVYLSRCGLQSNSELVEKGYPDLGWDPVEGERYLDFLRYCVWVNGESVEENANLVIRLLIRRPECLGPALRGEGEGLFRAIVEANRMSERISDRCKMQDEAEGTIVGLNFTHPLPEGEEDEDYIDTGAAILNFYCTLVDLLGRCAPDATVIEQGKNESLRARAILRSLVPLEDLQGVLSLKFTLTQTAPGEEKPKSDMPSGLLPNNKQSIVLFLERVYGIETQDLFYRLLEDAFLPDLRTATILDKSDGSESDMALAMNRYIGNSILPLLIKHSKFYNEAENYASLLDATLHTVYRLSKNRMLTKGQREAVSDFLVALTSQMQPAMLLKLLRKLTVDVSKLSEYTTVALRLLTLHFDRCAKYYGSTQGQGSYGASSDEEKRLTMLLFSNIFDSLSNMDYDPELFGKALPCLIAIGCALPPDYSLSKNTDEDYYGRQMGAPDQPQYVPCPIDTTNVHLDNDLNSLVHKFSEHYHDAWASRRLEGGWTYGEIRSDNDRKHPRLKPCNMLSEYVRS</sequence>
<dbReference type="SMART" id="SM00449">
    <property type="entry name" value="SPRY"/>
    <property type="match status" value="3"/>
</dbReference>
<feature type="region of interest" description="Disordered" evidence="7">
    <location>
        <begin position="2290"/>
        <end position="2309"/>
    </location>
</feature>
<keyword evidence="4" id="KW-0677">Repeat</keyword>
<dbReference type="Pfam" id="PF08709">
    <property type="entry name" value="Ins145_P3_rec"/>
    <property type="match status" value="1"/>
</dbReference>
<feature type="domain" description="MIR" evidence="9">
    <location>
        <begin position="98"/>
        <end position="152"/>
    </location>
</feature>
<feature type="region of interest" description="Disordered" evidence="7">
    <location>
        <begin position="1493"/>
        <end position="1520"/>
    </location>
</feature>
<dbReference type="InterPro" id="IPR036300">
    <property type="entry name" value="MIR_dom_sf"/>
</dbReference>
<dbReference type="InterPro" id="IPR035910">
    <property type="entry name" value="RyR/IP3R_RIH_dom_sf"/>
</dbReference>
<keyword evidence="11" id="KW-0675">Receptor</keyword>
<dbReference type="Gene3D" id="2.80.10.50">
    <property type="match status" value="2"/>
</dbReference>
<keyword evidence="10" id="KW-1185">Reference proteome</keyword>
<accession>A0A6J2T1W7</accession>
<dbReference type="FunFam" id="2.60.120.920:FF:000028">
    <property type="entry name" value="Ryanodine receptor, isoform E"/>
    <property type="match status" value="1"/>
</dbReference>
<keyword evidence="6" id="KW-0703">Sarcoplasmic reticulum</keyword>
<dbReference type="Proteomes" id="UP000504634">
    <property type="component" value="Unplaced"/>
</dbReference>
<reference evidence="11" key="1">
    <citation type="submission" date="2025-08" db="UniProtKB">
        <authorList>
            <consortium name="RefSeq"/>
        </authorList>
    </citation>
    <scope>IDENTIFICATION</scope>
    <source>
        <strain evidence="11">11010-0011.00</strain>
        <tissue evidence="11">Whole body</tissue>
    </source>
</reference>
<evidence type="ECO:0000256" key="7">
    <source>
        <dbReference type="SAM" id="MobiDB-lite"/>
    </source>
</evidence>
<evidence type="ECO:0000313" key="11">
    <source>
        <dbReference type="RefSeq" id="XP_030368907.1"/>
    </source>
</evidence>
<dbReference type="FunFam" id="1.25.10.30:FF:000002">
    <property type="entry name" value="ryanodine receptor isoform X2"/>
    <property type="match status" value="1"/>
</dbReference>
<dbReference type="PRINTS" id="PR00795">
    <property type="entry name" value="RYANODINER"/>
</dbReference>
<dbReference type="InterPro" id="IPR015925">
    <property type="entry name" value="Ryanodine_IP3_receptor"/>
</dbReference>
<dbReference type="GO" id="GO:0034704">
    <property type="term" value="C:calcium channel complex"/>
    <property type="evidence" value="ECO:0007669"/>
    <property type="project" value="TreeGrafter"/>
</dbReference>
<dbReference type="RefSeq" id="XP_030368907.1">
    <property type="nucleotide sequence ID" value="XM_030513047.1"/>
</dbReference>
<dbReference type="GO" id="GO:0005219">
    <property type="term" value="F:ryanodine-sensitive calcium-release channel activity"/>
    <property type="evidence" value="ECO:0007669"/>
    <property type="project" value="InterPro"/>
</dbReference>
<dbReference type="GO" id="GO:0006941">
    <property type="term" value="P:striated muscle contraction"/>
    <property type="evidence" value="ECO:0007669"/>
    <property type="project" value="TreeGrafter"/>
</dbReference>
<feature type="compositionally biased region" description="Basic and acidic residues" evidence="7">
    <location>
        <begin position="1446"/>
        <end position="1456"/>
    </location>
</feature>
<dbReference type="FunFam" id="2.80.10.50:FF:000021">
    <property type="entry name" value="Ryanodine receptor, isoform F"/>
    <property type="match status" value="1"/>
</dbReference>
<keyword evidence="2" id="KW-0109">Calcium transport</keyword>
<dbReference type="GO" id="GO:0005790">
    <property type="term" value="C:smooth endoplasmic reticulum"/>
    <property type="evidence" value="ECO:0007669"/>
    <property type="project" value="TreeGrafter"/>
</dbReference>
<proteinExistence type="predicted"/>
<evidence type="ECO:0000256" key="1">
    <source>
        <dbReference type="ARBA" id="ARBA00004326"/>
    </source>
</evidence>